<reference evidence="1 2" key="1">
    <citation type="submission" date="2020-01" db="EMBL/GenBank/DDBJ databases">
        <title>Insect and environment-associated Actinomycetes.</title>
        <authorList>
            <person name="Currrie C."/>
            <person name="Chevrette M."/>
            <person name="Carlson C."/>
            <person name="Stubbendieck R."/>
            <person name="Wendt-Pienkowski E."/>
        </authorList>
    </citation>
    <scope>NUCLEOTIDE SEQUENCE [LARGE SCALE GENOMIC DNA]</scope>
    <source>
        <strain evidence="1 2">SID7739</strain>
    </source>
</reference>
<name>A0A6G3T9F7_9ACTN</name>
<gene>
    <name evidence="1" type="ORF">G3I66_09320</name>
</gene>
<proteinExistence type="predicted"/>
<comment type="caution">
    <text evidence="1">The sequence shown here is derived from an EMBL/GenBank/DDBJ whole genome shotgun (WGS) entry which is preliminary data.</text>
</comment>
<dbReference type="EMBL" id="JAAGMQ010000266">
    <property type="protein sequence ID" value="NEC33379.1"/>
    <property type="molecule type" value="Genomic_DNA"/>
</dbReference>
<sequence length="68" mass="7807">MGGPVGDHLLVWDNAADGHSAVVEYLRNDENGDDYLRAWNYYGKYYKLDVNMNLDRDGGYISYRWSAA</sequence>
<protein>
    <submittedName>
        <fullName evidence="1">Uncharacterized protein</fullName>
    </submittedName>
</protein>
<dbReference type="RefSeq" id="WP_164272603.1">
    <property type="nucleotide sequence ID" value="NZ_JAAGMQ010000266.1"/>
</dbReference>
<accession>A0A6G3T9F7</accession>
<evidence type="ECO:0000313" key="1">
    <source>
        <dbReference type="EMBL" id="NEC33379.1"/>
    </source>
</evidence>
<dbReference type="Proteomes" id="UP000475666">
    <property type="component" value="Unassembled WGS sequence"/>
</dbReference>
<evidence type="ECO:0000313" key="2">
    <source>
        <dbReference type="Proteomes" id="UP000475666"/>
    </source>
</evidence>
<organism evidence="1 2">
    <name type="scientific">Streptomyces rubrogriseus</name>
    <dbReference type="NCBI Taxonomy" id="194673"/>
    <lineage>
        <taxon>Bacteria</taxon>
        <taxon>Bacillati</taxon>
        <taxon>Actinomycetota</taxon>
        <taxon>Actinomycetes</taxon>
        <taxon>Kitasatosporales</taxon>
        <taxon>Streptomycetaceae</taxon>
        <taxon>Streptomyces</taxon>
        <taxon>Streptomyces violaceoruber group</taxon>
    </lineage>
</organism>
<dbReference type="AlphaFoldDB" id="A0A6G3T9F7"/>